<feature type="domain" description="Sialidase" evidence="5">
    <location>
        <begin position="68"/>
        <end position="352"/>
    </location>
</feature>
<reference evidence="6 7" key="1">
    <citation type="journal article" date="2014" name="Proc. Natl. Acad. Sci. U.S.A.">
        <title>Functional type 2 photosynthetic reaction centers found in the rare bacterial phylum Gemmatimonadetes.</title>
        <authorList>
            <person name="Zeng Y."/>
            <person name="Feng F."/>
            <person name="Medova H."/>
            <person name="Dean J."/>
            <person name="Koblizek M."/>
        </authorList>
    </citation>
    <scope>NUCLEOTIDE SEQUENCE [LARGE SCALE GENOMIC DNA]</scope>
    <source>
        <strain evidence="6 7">AP64</strain>
    </source>
</reference>
<proteinExistence type="inferred from homology"/>
<comment type="similarity">
    <text evidence="2">Belongs to the glycosyl hydrolase 33 family.</text>
</comment>
<evidence type="ECO:0000256" key="3">
    <source>
        <dbReference type="ARBA" id="ARBA00012733"/>
    </source>
</evidence>
<dbReference type="Gene3D" id="2.120.10.10">
    <property type="match status" value="1"/>
</dbReference>
<dbReference type="EMBL" id="CP011454">
    <property type="protein sequence ID" value="AMW06953.1"/>
    <property type="molecule type" value="Genomic_DNA"/>
</dbReference>
<dbReference type="InterPro" id="IPR036278">
    <property type="entry name" value="Sialidase_sf"/>
</dbReference>
<dbReference type="GO" id="GO:0004308">
    <property type="term" value="F:exo-alpha-sialidase activity"/>
    <property type="evidence" value="ECO:0007669"/>
    <property type="project" value="UniProtKB-EC"/>
</dbReference>
<reference evidence="6 7" key="2">
    <citation type="journal article" date="2016" name="Environ. Microbiol. Rep.">
        <title>Metagenomic evidence for the presence of phototrophic Gemmatimonadetes bacteria in diverse environments.</title>
        <authorList>
            <person name="Zeng Y."/>
            <person name="Baumbach J."/>
            <person name="Barbosa E.G."/>
            <person name="Azevedo V."/>
            <person name="Zhang C."/>
            <person name="Koblizek M."/>
        </authorList>
    </citation>
    <scope>NUCLEOTIDE SEQUENCE [LARGE SCALE GENOMIC DNA]</scope>
    <source>
        <strain evidence="6 7">AP64</strain>
    </source>
</reference>
<dbReference type="GO" id="GO:0006689">
    <property type="term" value="P:ganglioside catabolic process"/>
    <property type="evidence" value="ECO:0007669"/>
    <property type="project" value="TreeGrafter"/>
</dbReference>
<feature type="chain" id="PRO_5007520537" description="exo-alpha-sialidase" evidence="4">
    <location>
        <begin position="25"/>
        <end position="383"/>
    </location>
</feature>
<keyword evidence="4" id="KW-0732">Signal</keyword>
<dbReference type="PANTHER" id="PTHR10628">
    <property type="entry name" value="SIALIDASE"/>
    <property type="match status" value="1"/>
</dbReference>
<evidence type="ECO:0000313" key="7">
    <source>
        <dbReference type="Proteomes" id="UP000076404"/>
    </source>
</evidence>
<gene>
    <name evidence="6" type="ORF">GEMMAAP_16565</name>
</gene>
<name>A0A145Q5C4_9BACT</name>
<evidence type="ECO:0000256" key="1">
    <source>
        <dbReference type="ARBA" id="ARBA00000427"/>
    </source>
</evidence>
<dbReference type="GO" id="GO:0016020">
    <property type="term" value="C:membrane"/>
    <property type="evidence" value="ECO:0007669"/>
    <property type="project" value="TreeGrafter"/>
</dbReference>
<dbReference type="InterPro" id="IPR026856">
    <property type="entry name" value="Sialidase_fam"/>
</dbReference>
<dbReference type="AlphaFoldDB" id="A0A145Q5C4"/>
<dbReference type="EC" id="3.2.1.18" evidence="3"/>
<dbReference type="OrthoDB" id="7294637at2"/>
<dbReference type="SUPFAM" id="SSF50939">
    <property type="entry name" value="Sialidases"/>
    <property type="match status" value="1"/>
</dbReference>
<dbReference type="GO" id="GO:0005737">
    <property type="term" value="C:cytoplasm"/>
    <property type="evidence" value="ECO:0007669"/>
    <property type="project" value="TreeGrafter"/>
</dbReference>
<dbReference type="PROSITE" id="PS51257">
    <property type="entry name" value="PROKAR_LIPOPROTEIN"/>
    <property type="match status" value="1"/>
</dbReference>
<dbReference type="PANTHER" id="PTHR10628:SF30">
    <property type="entry name" value="EXO-ALPHA-SIALIDASE"/>
    <property type="match status" value="1"/>
</dbReference>
<protein>
    <recommendedName>
        <fullName evidence="3">exo-alpha-sialidase</fullName>
        <ecNumber evidence="3">3.2.1.18</ecNumber>
    </recommendedName>
</protein>
<evidence type="ECO:0000256" key="2">
    <source>
        <dbReference type="ARBA" id="ARBA00009348"/>
    </source>
</evidence>
<evidence type="ECO:0000313" key="6">
    <source>
        <dbReference type="EMBL" id="AMW06953.1"/>
    </source>
</evidence>
<dbReference type="Proteomes" id="UP000076404">
    <property type="component" value="Chromosome"/>
</dbReference>
<feature type="signal peptide" evidence="4">
    <location>
        <begin position="1"/>
        <end position="24"/>
    </location>
</feature>
<dbReference type="InterPro" id="IPR011040">
    <property type="entry name" value="Sialidase"/>
</dbReference>
<dbReference type="CDD" id="cd15482">
    <property type="entry name" value="Sialidase_non-viral"/>
    <property type="match status" value="1"/>
</dbReference>
<dbReference type="GO" id="GO:0009313">
    <property type="term" value="P:oligosaccharide catabolic process"/>
    <property type="evidence" value="ECO:0007669"/>
    <property type="project" value="TreeGrafter"/>
</dbReference>
<comment type="catalytic activity">
    <reaction evidence="1">
        <text>Hydrolysis of alpha-(2-&gt;3)-, alpha-(2-&gt;6)-, alpha-(2-&gt;8)- glycosidic linkages of terminal sialic acid residues in oligosaccharides, glycoproteins, glycolipids, colominic acid and synthetic substrates.</text>
        <dbReference type="EC" id="3.2.1.18"/>
    </reaction>
</comment>
<evidence type="ECO:0000259" key="5">
    <source>
        <dbReference type="Pfam" id="PF13088"/>
    </source>
</evidence>
<dbReference type="STRING" id="1379270.GEMMAAP_16565"/>
<dbReference type="eggNOG" id="COG4409">
    <property type="taxonomic scope" value="Bacteria"/>
</dbReference>
<evidence type="ECO:0000256" key="4">
    <source>
        <dbReference type="SAM" id="SignalP"/>
    </source>
</evidence>
<accession>A0A145Q5C4</accession>
<dbReference type="Pfam" id="PF13088">
    <property type="entry name" value="BNR_2"/>
    <property type="match status" value="1"/>
</dbReference>
<keyword evidence="7" id="KW-1185">Reference proteome</keyword>
<organism evidence="6 7">
    <name type="scientific">Gemmatimonas phototrophica</name>
    <dbReference type="NCBI Taxonomy" id="1379270"/>
    <lineage>
        <taxon>Bacteria</taxon>
        <taxon>Pseudomonadati</taxon>
        <taxon>Gemmatimonadota</taxon>
        <taxon>Gemmatimonadia</taxon>
        <taxon>Gemmatimonadales</taxon>
        <taxon>Gemmatimonadaceae</taxon>
        <taxon>Gemmatimonas</taxon>
    </lineage>
</organism>
<sequence length="383" mass="41882">MSGLRRRWFRLLSHLLLVSPAVFAAACRHGSAHRENSALFVPHVVDLDVRGVGAPVYRIPALAVTRRGTLLAAYDARPTMADVPSNIALVLRRSTDGGRSWGPRETVRRDTVPYGYGDPSFVVDHHTGRVFLFHVASIRQGFFGSSTGNRDDDPNILHVDVSASDDEGQTWQHRRLTSQVKDPTWGGLFGSSGAGVQLAVGKHRGRLLQPVVIKRAEGVYAASLISDDHGATWRMGALVGPGMDEHELVELPDGTVRLDSRARPFRLVADSHDGGVTYSTPRPDSLRVDPANNAGLLAIGQGARRALLFSNTGDRAERQRLTVRLSCDNGRTWPFSKVMVPGPSAYSTMALLDEHTVGMLYERGSYDAISFVRFPANWLGTCR</sequence>
<dbReference type="KEGG" id="gph:GEMMAAP_16565"/>